<name>A0ABV6B7G9_9GAMM</name>
<keyword evidence="1" id="KW-0732">Signal</keyword>
<reference evidence="3 4" key="1">
    <citation type="submission" date="2024-09" db="EMBL/GenBank/DDBJ databases">
        <authorList>
            <person name="Sun Q."/>
            <person name="Mori K."/>
        </authorList>
    </citation>
    <scope>NUCLEOTIDE SEQUENCE [LARGE SCALE GENOMIC DNA]</scope>
    <source>
        <strain evidence="3 4">KCTC 23315</strain>
    </source>
</reference>
<dbReference type="RefSeq" id="WP_377239383.1">
    <property type="nucleotide sequence ID" value="NZ_JBHLXP010000001.1"/>
</dbReference>
<dbReference type="PROSITE" id="PS51257">
    <property type="entry name" value="PROKAR_LIPOPROTEIN"/>
    <property type="match status" value="1"/>
</dbReference>
<feature type="signal peptide" evidence="1">
    <location>
        <begin position="1"/>
        <end position="24"/>
    </location>
</feature>
<evidence type="ECO:0000256" key="1">
    <source>
        <dbReference type="SAM" id="SignalP"/>
    </source>
</evidence>
<sequence length="750" mass="81425">MNTKMLKKLFILPLSCFFIGCGGASSDKQEIPTEPAKLSYEVSAITSIGGNITPKSQLILTGNTATLNVAADNEYEIESIVGCNGQLSGNIYTTGRITSACEISAKFKLKSHSVTATASQGGAVTPVSQLIQHGGVAVVNIAAAAGFDIDKVEGCNGQLNGNLYTTGSITAACEVSAKFKLKSYTVTATASEGGTVTPVSQLIQHGGVAVVNIAAAAGFDIDKVEGCNGQLSGNIYTTGSITAACEVSAKFKIKIHTVTASIPDTAVSITPMAQTVGHGGRLIFYTAQNTGVGQYKISGCGGYLKDSIYIIDSVTADCQIVAEFTEGILNLDLYPYHEDSSIVVSMDLSQVNVPNTDLGYLIYKENGVVHSSTEEVNINYSTSIRMPIARNVYKKVISNLKPDSEYEVCMRGVNDFKTTGFFGCKKIKTAPKLHEKAIIIVNHDVEPEAVVLIEKWMAAVKRNNQHIQADLRKLQPGTSAAVLKQSLKDSYNSSNLKHVVFIGYDVPALADNNTGTKYLGMYSSLSNIVKGDWHNEHEMGSGEVTVAVIKPRDTTVSQYFKRLNDHYDGINIYPRRVLLADAQIDSEKTFFRKDFEKFNFEIDMVTGIKDYNDLSEAIRWQDEYSRNLLENKYEILFIGAHGSTELHYPCAYECIDYNFIEKAEPKTKFVIAISCNIGHVLTYGSPIISYIFGKNSGSLSGLASEVLYFDVNGSSGRRIINELKIQKKSIGDVSRSFGFLVVGDPFLTLI</sequence>
<dbReference type="Proteomes" id="UP001589813">
    <property type="component" value="Unassembled WGS sequence"/>
</dbReference>
<dbReference type="EMBL" id="JBHLXP010000001">
    <property type="protein sequence ID" value="MFC0046799.1"/>
    <property type="molecule type" value="Genomic_DNA"/>
</dbReference>
<proteinExistence type="predicted"/>
<evidence type="ECO:0000313" key="4">
    <source>
        <dbReference type="Proteomes" id="UP001589813"/>
    </source>
</evidence>
<feature type="domain" description="Bacterial repeat" evidence="2">
    <location>
        <begin position="184"/>
        <end position="253"/>
    </location>
</feature>
<dbReference type="Pfam" id="PF18998">
    <property type="entry name" value="Flg_new_2"/>
    <property type="match status" value="1"/>
</dbReference>
<protein>
    <recommendedName>
        <fullName evidence="2">Bacterial repeat domain-containing protein</fullName>
    </recommendedName>
</protein>
<feature type="chain" id="PRO_5046830283" description="Bacterial repeat domain-containing protein" evidence="1">
    <location>
        <begin position="25"/>
        <end position="750"/>
    </location>
</feature>
<organism evidence="3 4">
    <name type="scientific">Rheinheimera tilapiae</name>
    <dbReference type="NCBI Taxonomy" id="875043"/>
    <lineage>
        <taxon>Bacteria</taxon>
        <taxon>Pseudomonadati</taxon>
        <taxon>Pseudomonadota</taxon>
        <taxon>Gammaproteobacteria</taxon>
        <taxon>Chromatiales</taxon>
        <taxon>Chromatiaceae</taxon>
        <taxon>Rheinheimera</taxon>
    </lineage>
</organism>
<evidence type="ECO:0000259" key="2">
    <source>
        <dbReference type="Pfam" id="PF18998"/>
    </source>
</evidence>
<dbReference type="InterPro" id="IPR044060">
    <property type="entry name" value="Bacterial_rp_domain"/>
</dbReference>
<keyword evidence="4" id="KW-1185">Reference proteome</keyword>
<evidence type="ECO:0000313" key="3">
    <source>
        <dbReference type="EMBL" id="MFC0046799.1"/>
    </source>
</evidence>
<accession>A0ABV6B7G9</accession>
<comment type="caution">
    <text evidence="3">The sequence shown here is derived from an EMBL/GenBank/DDBJ whole genome shotgun (WGS) entry which is preliminary data.</text>
</comment>
<gene>
    <name evidence="3" type="ORF">ACFFJP_00685</name>
</gene>